<evidence type="ECO:0000256" key="3">
    <source>
        <dbReference type="ARBA" id="ARBA00022514"/>
    </source>
</evidence>
<dbReference type="PANTHER" id="PTHR12015">
    <property type="entry name" value="SMALL INDUCIBLE CYTOKINE A"/>
    <property type="match status" value="1"/>
</dbReference>
<dbReference type="GO" id="GO:0006955">
    <property type="term" value="P:immune response"/>
    <property type="evidence" value="ECO:0007669"/>
    <property type="project" value="InterPro"/>
</dbReference>
<evidence type="ECO:0000259" key="7">
    <source>
        <dbReference type="SMART" id="SM00199"/>
    </source>
</evidence>
<dbReference type="GO" id="GO:0006954">
    <property type="term" value="P:inflammatory response"/>
    <property type="evidence" value="ECO:0007669"/>
    <property type="project" value="UniProtKB-KW"/>
</dbReference>
<keyword evidence="9" id="KW-1185">Reference proteome</keyword>
<organism evidence="8 9">
    <name type="scientific">Pleuronectes platessa</name>
    <name type="common">European plaice</name>
    <dbReference type="NCBI Taxonomy" id="8262"/>
    <lineage>
        <taxon>Eukaryota</taxon>
        <taxon>Metazoa</taxon>
        <taxon>Chordata</taxon>
        <taxon>Craniata</taxon>
        <taxon>Vertebrata</taxon>
        <taxon>Euteleostomi</taxon>
        <taxon>Actinopterygii</taxon>
        <taxon>Neopterygii</taxon>
        <taxon>Teleostei</taxon>
        <taxon>Neoteleostei</taxon>
        <taxon>Acanthomorphata</taxon>
        <taxon>Carangaria</taxon>
        <taxon>Pleuronectiformes</taxon>
        <taxon>Pleuronectoidei</taxon>
        <taxon>Pleuronectidae</taxon>
        <taxon>Pleuronectes</taxon>
    </lineage>
</organism>
<keyword evidence="3" id="KW-0202">Cytokine</keyword>
<keyword evidence="2" id="KW-0145">Chemotaxis</keyword>
<keyword evidence="5" id="KW-0732">Signal</keyword>
<dbReference type="InterPro" id="IPR036048">
    <property type="entry name" value="Interleukin_8-like_sf"/>
</dbReference>
<name>A0A9N7U8X4_PLEPL</name>
<reference evidence="8" key="1">
    <citation type="submission" date="2020-03" db="EMBL/GenBank/DDBJ databases">
        <authorList>
            <person name="Weist P."/>
        </authorList>
    </citation>
    <scope>NUCLEOTIDE SEQUENCE</scope>
</reference>
<evidence type="ECO:0000256" key="4">
    <source>
        <dbReference type="ARBA" id="ARBA00022525"/>
    </source>
</evidence>
<dbReference type="Pfam" id="PF00048">
    <property type="entry name" value="IL8"/>
    <property type="match status" value="1"/>
</dbReference>
<evidence type="ECO:0000256" key="1">
    <source>
        <dbReference type="ARBA" id="ARBA00004613"/>
    </source>
</evidence>
<sequence>MLSTASAQGGIASCCRKASSTQIHRDLLKNYYVQEQPACALQIVVFTTLRGKKICSDPTNLWTKTSMAYLDGKNWQRQNLTSHRRRHH</sequence>
<keyword evidence="4" id="KW-0964">Secreted</keyword>
<evidence type="ECO:0000313" key="9">
    <source>
        <dbReference type="Proteomes" id="UP001153269"/>
    </source>
</evidence>
<evidence type="ECO:0000256" key="5">
    <source>
        <dbReference type="ARBA" id="ARBA00022729"/>
    </source>
</evidence>
<feature type="domain" description="Chemokine interleukin-8-like" evidence="7">
    <location>
        <begin position="11"/>
        <end position="70"/>
    </location>
</feature>
<dbReference type="AlphaFoldDB" id="A0A9N7U8X4"/>
<evidence type="ECO:0000313" key="8">
    <source>
        <dbReference type="EMBL" id="CAB1426965.1"/>
    </source>
</evidence>
<protein>
    <recommendedName>
        <fullName evidence="7">Chemokine interleukin-8-like domain-containing protein</fullName>
    </recommendedName>
</protein>
<dbReference type="GO" id="GO:0005615">
    <property type="term" value="C:extracellular space"/>
    <property type="evidence" value="ECO:0007669"/>
    <property type="project" value="UniProtKB-KW"/>
</dbReference>
<keyword evidence="6" id="KW-0395">Inflammatory response</keyword>
<dbReference type="CDD" id="cd00272">
    <property type="entry name" value="Chemokine_CC"/>
    <property type="match status" value="1"/>
</dbReference>
<dbReference type="GO" id="GO:0008009">
    <property type="term" value="F:chemokine activity"/>
    <property type="evidence" value="ECO:0007669"/>
    <property type="project" value="InterPro"/>
</dbReference>
<dbReference type="InterPro" id="IPR001811">
    <property type="entry name" value="Chemokine_IL8-like_dom"/>
</dbReference>
<dbReference type="EMBL" id="CADEAL010000931">
    <property type="protein sequence ID" value="CAB1426965.1"/>
    <property type="molecule type" value="Genomic_DNA"/>
</dbReference>
<dbReference type="PANTHER" id="PTHR12015:SF111">
    <property type="entry name" value="C-C MOTIF CHEMOKINE 17"/>
    <property type="match status" value="1"/>
</dbReference>
<comment type="subcellular location">
    <subcellularLocation>
        <location evidence="1">Secreted</location>
    </subcellularLocation>
</comment>
<dbReference type="SMART" id="SM00199">
    <property type="entry name" value="SCY"/>
    <property type="match status" value="1"/>
</dbReference>
<gene>
    <name evidence="8" type="ORF">PLEPLA_LOCUS14903</name>
</gene>
<evidence type="ECO:0000256" key="2">
    <source>
        <dbReference type="ARBA" id="ARBA00022500"/>
    </source>
</evidence>
<dbReference type="SUPFAM" id="SSF54117">
    <property type="entry name" value="Interleukin 8-like chemokines"/>
    <property type="match status" value="1"/>
</dbReference>
<comment type="caution">
    <text evidence="8">The sequence shown here is derived from an EMBL/GenBank/DDBJ whole genome shotgun (WGS) entry which is preliminary data.</text>
</comment>
<dbReference type="InterPro" id="IPR039809">
    <property type="entry name" value="Chemokine_b/g/d"/>
</dbReference>
<dbReference type="Gene3D" id="2.40.50.40">
    <property type="match status" value="1"/>
</dbReference>
<evidence type="ECO:0000256" key="6">
    <source>
        <dbReference type="ARBA" id="ARBA00023198"/>
    </source>
</evidence>
<dbReference type="Proteomes" id="UP001153269">
    <property type="component" value="Unassembled WGS sequence"/>
</dbReference>
<proteinExistence type="predicted"/>
<accession>A0A9N7U8X4</accession>